<dbReference type="PANTHER" id="PTHR10566:SF113">
    <property type="entry name" value="PROTEIN ACTIVITY OF BC1 COMPLEX KINASE 7, CHLOROPLASTIC"/>
    <property type="match status" value="1"/>
</dbReference>
<keyword evidence="3" id="KW-1003">Cell membrane</keyword>
<keyword evidence="10" id="KW-0067">ATP-binding</keyword>
<keyword evidence="16" id="KW-1185">Reference proteome</keyword>
<keyword evidence="6" id="KW-0831">Ubiquinone biosynthesis</keyword>
<dbReference type="NCBIfam" id="NF003404">
    <property type="entry name" value="PRK04750.1"/>
    <property type="match status" value="1"/>
</dbReference>
<dbReference type="InterPro" id="IPR010232">
    <property type="entry name" value="UbiB"/>
</dbReference>
<keyword evidence="5" id="KW-0808">Transferase</keyword>
<accession>A0A191UHW5</accession>
<evidence type="ECO:0000256" key="6">
    <source>
        <dbReference type="ARBA" id="ARBA00022688"/>
    </source>
</evidence>
<feature type="domain" description="ABC1 atypical kinase-like" evidence="14">
    <location>
        <begin position="89"/>
        <end position="347"/>
    </location>
</feature>
<dbReference type="RefSeq" id="WP_068949476.1">
    <property type="nucleotide sequence ID" value="NZ_CP015922.1"/>
</dbReference>
<keyword evidence="7 13" id="KW-0812">Transmembrane</keyword>
<dbReference type="NCBIfam" id="TIGR01982">
    <property type="entry name" value="UbiB"/>
    <property type="match status" value="1"/>
</dbReference>
<organism evidence="15 16">
    <name type="scientific">Polynucleobacter wuianus</name>
    <dbReference type="NCBI Taxonomy" id="1743168"/>
    <lineage>
        <taxon>Bacteria</taxon>
        <taxon>Pseudomonadati</taxon>
        <taxon>Pseudomonadota</taxon>
        <taxon>Betaproteobacteria</taxon>
        <taxon>Burkholderiales</taxon>
        <taxon>Burkholderiaceae</taxon>
        <taxon>Polynucleobacter</taxon>
    </lineage>
</organism>
<dbReference type="KEGG" id="pwu:A8O14_10580"/>
<keyword evidence="15" id="KW-0830">Ubiquinone</keyword>
<dbReference type="STRING" id="1743168.A8O14_10580"/>
<dbReference type="GO" id="GO:0016301">
    <property type="term" value="F:kinase activity"/>
    <property type="evidence" value="ECO:0007669"/>
    <property type="project" value="UniProtKB-KW"/>
</dbReference>
<evidence type="ECO:0000256" key="13">
    <source>
        <dbReference type="SAM" id="Phobius"/>
    </source>
</evidence>
<evidence type="ECO:0000256" key="11">
    <source>
        <dbReference type="ARBA" id="ARBA00022989"/>
    </source>
</evidence>
<proteinExistence type="inferred from homology"/>
<evidence type="ECO:0000259" key="14">
    <source>
        <dbReference type="Pfam" id="PF03109"/>
    </source>
</evidence>
<evidence type="ECO:0000256" key="10">
    <source>
        <dbReference type="ARBA" id="ARBA00022840"/>
    </source>
</evidence>
<comment type="pathway">
    <text evidence="1">Cofactor biosynthesis; ubiquinone biosynthesis [regulation].</text>
</comment>
<keyword evidence="9" id="KW-0418">Kinase</keyword>
<sequence length="529" mass="59845">MRRIARLCFIFFTAWRYGLLPLLRDVLKPGIGRSCLTVICWTSPGTKLPRGERIRLTLEALGPIFVKFGQVLSTRRDLLPEDIANELAKLQDQVPPFSNEESRRLIEEALGQVIEEVFVSFDATPVASASVAQVHFGVLRATEKHPEWADKAVAIKVLRPGILPVIEGDLALMYDLAKVIEKSSEDGRRLKPRENVAEFDTYLHDELDLMREAANASQLRRYFVDSKKLMIPEMFWDLCHTNVIVMEKMNGISIGRTTALRDAGVDFKKLAADGVEIFFTQVFEHGFFHADMHPGNIMISLEPQTFGRFISLDFGIVGALSESDKNYLALNFLAFFNRDYRRVAELHIESGWVPANTRVEELEGAVRSVCEPYFDRPLKEISLGIVLMRLFQTSRRFKVEIQPQLTLLQKTLLNVEGLARELDPDLDLWKTAKPILEKWVDKQLGWRGLIDGLKAEAPMWAKILPTLPRLLVDSLAQVSLQQKKAENGELEVLKTLLLQERRTHRLVAGALLFAGGFLAGILIIGLGIY</sequence>
<evidence type="ECO:0000256" key="7">
    <source>
        <dbReference type="ARBA" id="ARBA00022692"/>
    </source>
</evidence>
<evidence type="ECO:0000313" key="16">
    <source>
        <dbReference type="Proteomes" id="UP000078463"/>
    </source>
</evidence>
<evidence type="ECO:0000256" key="2">
    <source>
        <dbReference type="ARBA" id="ARBA00009670"/>
    </source>
</evidence>
<dbReference type="InterPro" id="IPR045308">
    <property type="entry name" value="UbiB_bact"/>
</dbReference>
<dbReference type="Pfam" id="PF03109">
    <property type="entry name" value="ABC1"/>
    <property type="match status" value="1"/>
</dbReference>
<evidence type="ECO:0000256" key="12">
    <source>
        <dbReference type="ARBA" id="ARBA00023136"/>
    </source>
</evidence>
<dbReference type="InterPro" id="IPR011009">
    <property type="entry name" value="Kinase-like_dom_sf"/>
</dbReference>
<gene>
    <name evidence="15" type="ORF">A8O14_10580</name>
</gene>
<evidence type="ECO:0000256" key="9">
    <source>
        <dbReference type="ARBA" id="ARBA00022777"/>
    </source>
</evidence>
<dbReference type="UniPathway" id="UPA00232"/>
<evidence type="ECO:0000256" key="4">
    <source>
        <dbReference type="ARBA" id="ARBA00022519"/>
    </source>
</evidence>
<evidence type="ECO:0000256" key="8">
    <source>
        <dbReference type="ARBA" id="ARBA00022741"/>
    </source>
</evidence>
<dbReference type="GO" id="GO:0006744">
    <property type="term" value="P:ubiquinone biosynthetic process"/>
    <property type="evidence" value="ECO:0007669"/>
    <property type="project" value="UniProtKB-UniPathway"/>
</dbReference>
<dbReference type="CDD" id="cd13972">
    <property type="entry name" value="UbiB"/>
    <property type="match status" value="1"/>
</dbReference>
<evidence type="ECO:0000256" key="3">
    <source>
        <dbReference type="ARBA" id="ARBA00022475"/>
    </source>
</evidence>
<dbReference type="OrthoDB" id="9795390at2"/>
<dbReference type="AlphaFoldDB" id="A0A191UHW5"/>
<name>A0A191UHW5_9BURK</name>
<dbReference type="PANTHER" id="PTHR10566">
    <property type="entry name" value="CHAPERONE-ACTIVITY OF BC1 COMPLEX CABC1 -RELATED"/>
    <property type="match status" value="1"/>
</dbReference>
<keyword evidence="11 13" id="KW-1133">Transmembrane helix</keyword>
<evidence type="ECO:0000313" key="15">
    <source>
        <dbReference type="EMBL" id="ANJ00481.1"/>
    </source>
</evidence>
<evidence type="ECO:0000256" key="1">
    <source>
        <dbReference type="ARBA" id="ARBA00005020"/>
    </source>
</evidence>
<comment type="similarity">
    <text evidence="2">Belongs to the protein kinase superfamily. ADCK protein kinase family.</text>
</comment>
<dbReference type="EMBL" id="CP015922">
    <property type="protein sequence ID" value="ANJ00481.1"/>
    <property type="molecule type" value="Genomic_DNA"/>
</dbReference>
<dbReference type="GO" id="GO:0005524">
    <property type="term" value="F:ATP binding"/>
    <property type="evidence" value="ECO:0007669"/>
    <property type="project" value="UniProtKB-KW"/>
</dbReference>
<keyword evidence="8" id="KW-0547">Nucleotide-binding</keyword>
<dbReference type="Proteomes" id="UP000078463">
    <property type="component" value="Chromosome"/>
</dbReference>
<dbReference type="InterPro" id="IPR004147">
    <property type="entry name" value="ABC1_dom"/>
</dbReference>
<dbReference type="InterPro" id="IPR050154">
    <property type="entry name" value="UbiB_kinase"/>
</dbReference>
<protein>
    <submittedName>
        <fullName evidence="15">Ubiquinone biosynthesis regulatory protein kinase UbiB</fullName>
    </submittedName>
</protein>
<dbReference type="SUPFAM" id="SSF56112">
    <property type="entry name" value="Protein kinase-like (PK-like)"/>
    <property type="match status" value="1"/>
</dbReference>
<keyword evidence="4" id="KW-0997">Cell inner membrane</keyword>
<keyword evidence="12 13" id="KW-0472">Membrane</keyword>
<reference evidence="16" key="1">
    <citation type="submission" date="2016-05" db="EMBL/GenBank/DDBJ databases">
        <title>Polynucleobacter sp. QLW-P1FAT50C-4 genome.</title>
        <authorList>
            <person name="Hahn M.W."/>
        </authorList>
    </citation>
    <scope>NUCLEOTIDE SEQUENCE [LARGE SCALE GENOMIC DNA]</scope>
    <source>
        <strain evidence="16">QLW-P1FAT50C-4</strain>
    </source>
</reference>
<evidence type="ECO:0000256" key="5">
    <source>
        <dbReference type="ARBA" id="ARBA00022679"/>
    </source>
</evidence>
<feature type="transmembrane region" description="Helical" evidence="13">
    <location>
        <begin position="506"/>
        <end position="528"/>
    </location>
</feature>